<sequence>MSLLRVLRRPPRLVCSYCPSRTYAAKSSVETAPSPEKSDAASTSAEPGEPSGSESRSMCSANTVLAGVQWLKGQPPVLALADEEYPPWLWTLLEKKELPDDGPGGKAEKVRLRRENRQRIRDQNFMKTHNACCEEPNSFELAGRGETEFPTGSIRVYYVLKTAQPEFDELSLPPSPFQPMTASFAAYASQFLNRQRNGPASLASSQPLFFSFTEDDEGSRAGNHDADLDDLDDPHLRASDAAASGTLAPHRRDERDDDDDPYLRLDENERAPPGAGASRYDSHSTPLLASQAVSEGEPSRGWLAHQPSPLRSPSPSPSSSSAESGTPPSELISPGLAKTQRPPEPSVPPPPRVIPSLSLTESLLPRDGRARPLDVFSLPDPRHISRRRRKYNDAIWTAVWCTGLSICLLCSIVILFLTRKPVKPPKVSLPYTTLLHTVPLLAILTFVSAAVSYVHILLLRVFVKPVVIATSIFVPATLLISALWAFVGSFMWDADTEPTWGETWGLRLFSLVPLVLSVLTARRLVHLPRDIHTTSSLLTLTTHLLANNPFLLALSPAVLLASLLASIPFVTLSFRLLLIGYFIHPSGGWEWHVKGWANWAIVATITIWLWSWGVARGILRVTTAGVIGAWYFADPDTPPPPPASTHTIHAALTRATSPSLGTIVLGALILTGVRIITLITLSLRRFPAYLPLAARAYAGPVIYGAGVAAAYLDNAASALGKHALIYVGITGDPFWPSARRSRALTSVVESGGAKYKKRFKTEREFSKLHKQKHILMNSGLDLEAPLTLLTIAPLTLTFPFALATYLFVAHTLGAPEQALGASFLAGGVTALVGLFCVGLIRDTADTLYLCYCIDKDVGERRRGEVFEMFEYDHRRPQTSSRHQTQTQTQARVYSSAPRPQPPPPRPQPQQPISQRVEGMMSPDSSPETSPEMRVDVRLRPEEISRVTRDEERGRREVQVREQAEDLDPFLRAYSPEMDKEEEEQMASGMMGSGSGSGVGNREIDTESVSSRTGVGMGVSASLSASRREGRDEEEGLGMSGLFPGSDLF</sequence>
<proteinExistence type="inferred from homology"/>
<feature type="compositionally biased region" description="Low complexity" evidence="6">
    <location>
        <begin position="42"/>
        <end position="57"/>
    </location>
</feature>
<dbReference type="EMBL" id="SGPL01000206">
    <property type="protein sequence ID" value="THH15517.1"/>
    <property type="molecule type" value="Genomic_DNA"/>
</dbReference>
<feature type="compositionally biased region" description="Low complexity" evidence="6">
    <location>
        <begin position="877"/>
        <end position="891"/>
    </location>
</feature>
<protein>
    <submittedName>
        <fullName evidence="8">Uncharacterized protein</fullName>
    </submittedName>
</protein>
<keyword evidence="5 7" id="KW-0472">Membrane</keyword>
<evidence type="ECO:0000256" key="4">
    <source>
        <dbReference type="ARBA" id="ARBA00022989"/>
    </source>
</evidence>
<dbReference type="OrthoDB" id="420519at2759"/>
<feature type="compositionally biased region" description="Pro residues" evidence="6">
    <location>
        <begin position="898"/>
        <end position="909"/>
    </location>
</feature>
<feature type="compositionally biased region" description="Basic and acidic residues" evidence="6">
    <location>
        <begin position="930"/>
        <end position="963"/>
    </location>
</feature>
<gene>
    <name evidence="8" type="ORF">EW146_g4975</name>
</gene>
<feature type="region of interest" description="Disordered" evidence="6">
    <location>
        <begin position="213"/>
        <end position="359"/>
    </location>
</feature>
<feature type="transmembrane region" description="Helical" evidence="7">
    <location>
        <begin position="504"/>
        <end position="525"/>
    </location>
</feature>
<feature type="compositionally biased region" description="Basic and acidic residues" evidence="6">
    <location>
        <begin position="261"/>
        <end position="270"/>
    </location>
</feature>
<comment type="subcellular location">
    <subcellularLocation>
        <location evidence="1">Membrane</location>
        <topology evidence="1">Multi-pass membrane protein</topology>
    </subcellularLocation>
</comment>
<evidence type="ECO:0000256" key="6">
    <source>
        <dbReference type="SAM" id="MobiDB-lite"/>
    </source>
</evidence>
<feature type="transmembrane region" description="Helical" evidence="7">
    <location>
        <begin position="595"/>
        <end position="613"/>
    </location>
</feature>
<feature type="region of interest" description="Disordered" evidence="6">
    <location>
        <begin position="872"/>
        <end position="963"/>
    </location>
</feature>
<evidence type="ECO:0000256" key="3">
    <source>
        <dbReference type="ARBA" id="ARBA00022692"/>
    </source>
</evidence>
<dbReference type="PANTHER" id="PTHR12385:SF88">
    <property type="entry name" value="CHOLINE TRANSPORTER-LIKE PROTEIN CTL1"/>
    <property type="match status" value="1"/>
</dbReference>
<evidence type="ECO:0000313" key="8">
    <source>
        <dbReference type="EMBL" id="THH15517.1"/>
    </source>
</evidence>
<organism evidence="8 9">
    <name type="scientific">Bondarzewia mesenterica</name>
    <dbReference type="NCBI Taxonomy" id="1095465"/>
    <lineage>
        <taxon>Eukaryota</taxon>
        <taxon>Fungi</taxon>
        <taxon>Dikarya</taxon>
        <taxon>Basidiomycota</taxon>
        <taxon>Agaricomycotina</taxon>
        <taxon>Agaricomycetes</taxon>
        <taxon>Russulales</taxon>
        <taxon>Bondarzewiaceae</taxon>
        <taxon>Bondarzewia</taxon>
    </lineage>
</organism>
<dbReference type="Pfam" id="PF04515">
    <property type="entry name" value="Choline_transpo"/>
    <property type="match status" value="1"/>
</dbReference>
<feature type="compositionally biased region" description="Low complexity" evidence="6">
    <location>
        <begin position="317"/>
        <end position="329"/>
    </location>
</feature>
<dbReference type="AlphaFoldDB" id="A0A4S4LTX8"/>
<evidence type="ECO:0000256" key="5">
    <source>
        <dbReference type="ARBA" id="ARBA00023136"/>
    </source>
</evidence>
<evidence type="ECO:0000256" key="1">
    <source>
        <dbReference type="ARBA" id="ARBA00004141"/>
    </source>
</evidence>
<comment type="similarity">
    <text evidence="2">Belongs to the CTL (choline transporter-like) family.</text>
</comment>
<feature type="transmembrane region" description="Helical" evidence="7">
    <location>
        <begin position="438"/>
        <end position="459"/>
    </location>
</feature>
<feature type="compositionally biased region" description="Pro residues" evidence="6">
    <location>
        <begin position="342"/>
        <end position="353"/>
    </location>
</feature>
<dbReference type="PANTHER" id="PTHR12385">
    <property type="entry name" value="CHOLINE TRANSPORTER-LIKE (SLC FAMILY 44)"/>
    <property type="match status" value="1"/>
</dbReference>
<keyword evidence="4 7" id="KW-1133">Transmembrane helix</keyword>
<keyword evidence="9" id="KW-1185">Reference proteome</keyword>
<keyword evidence="3 7" id="KW-0812">Transmembrane</keyword>
<name>A0A4S4LTX8_9AGAM</name>
<feature type="transmembrane region" description="Helical" evidence="7">
    <location>
        <begin position="820"/>
        <end position="840"/>
    </location>
</feature>
<accession>A0A4S4LTX8</accession>
<dbReference type="InterPro" id="IPR007603">
    <property type="entry name" value="Choline_transptr-like"/>
</dbReference>
<feature type="transmembrane region" description="Helical" evidence="7">
    <location>
        <begin position="693"/>
        <end position="712"/>
    </location>
</feature>
<feature type="region of interest" description="Disordered" evidence="6">
    <location>
        <begin position="977"/>
        <end position="1048"/>
    </location>
</feature>
<evidence type="ECO:0000256" key="2">
    <source>
        <dbReference type="ARBA" id="ARBA00007168"/>
    </source>
</evidence>
<dbReference type="GO" id="GO:0022857">
    <property type="term" value="F:transmembrane transporter activity"/>
    <property type="evidence" value="ECO:0007669"/>
    <property type="project" value="InterPro"/>
</dbReference>
<feature type="transmembrane region" description="Helical" evidence="7">
    <location>
        <begin position="560"/>
        <end position="583"/>
    </location>
</feature>
<feature type="transmembrane region" description="Helical" evidence="7">
    <location>
        <begin position="660"/>
        <end position="681"/>
    </location>
</feature>
<feature type="transmembrane region" description="Helical" evidence="7">
    <location>
        <begin position="466"/>
        <end position="492"/>
    </location>
</feature>
<feature type="transmembrane region" description="Helical" evidence="7">
    <location>
        <begin position="394"/>
        <end position="418"/>
    </location>
</feature>
<dbReference type="Pfam" id="PF08561">
    <property type="entry name" value="Ribosomal_L37"/>
    <property type="match status" value="1"/>
</dbReference>
<feature type="region of interest" description="Disordered" evidence="6">
    <location>
        <begin position="22"/>
        <end position="58"/>
    </location>
</feature>
<feature type="transmembrane region" description="Helical" evidence="7">
    <location>
        <begin position="786"/>
        <end position="808"/>
    </location>
</feature>
<dbReference type="InterPro" id="IPR013870">
    <property type="entry name" value="Ribosomal_mL54"/>
</dbReference>
<evidence type="ECO:0000256" key="7">
    <source>
        <dbReference type="SAM" id="Phobius"/>
    </source>
</evidence>
<evidence type="ECO:0000313" key="9">
    <source>
        <dbReference type="Proteomes" id="UP000310158"/>
    </source>
</evidence>
<dbReference type="Proteomes" id="UP000310158">
    <property type="component" value="Unassembled WGS sequence"/>
</dbReference>
<dbReference type="GO" id="GO:0005886">
    <property type="term" value="C:plasma membrane"/>
    <property type="evidence" value="ECO:0007669"/>
    <property type="project" value="TreeGrafter"/>
</dbReference>
<feature type="compositionally biased region" description="Polar residues" evidence="6">
    <location>
        <begin position="283"/>
        <end position="293"/>
    </location>
</feature>
<comment type="caution">
    <text evidence="8">The sequence shown here is derived from an EMBL/GenBank/DDBJ whole genome shotgun (WGS) entry which is preliminary data.</text>
</comment>
<reference evidence="8 9" key="1">
    <citation type="submission" date="2019-02" db="EMBL/GenBank/DDBJ databases">
        <title>Genome sequencing of the rare red list fungi Bondarzewia mesenterica.</title>
        <authorList>
            <person name="Buettner E."/>
            <person name="Kellner H."/>
        </authorList>
    </citation>
    <scope>NUCLEOTIDE SEQUENCE [LARGE SCALE GENOMIC DNA]</scope>
    <source>
        <strain evidence="8 9">DSM 108281</strain>
    </source>
</reference>